<proteinExistence type="predicted"/>
<keyword evidence="2" id="KW-1185">Reference proteome</keyword>
<dbReference type="AlphaFoldDB" id="A0A182FZB3"/>
<reference evidence="1 2" key="1">
    <citation type="journal article" date="2017" name="G3 (Bethesda)">
        <title>The Physical Genome Mapping of Anopheles albimanus Corrected Scaffold Misassemblies and Identified Interarm Rearrangements in Genus Anopheles.</title>
        <authorList>
            <person name="Artemov G.N."/>
            <person name="Peery A.N."/>
            <person name="Jiang X."/>
            <person name="Tu Z."/>
            <person name="Stegniy V.N."/>
            <person name="Sharakhova M.V."/>
            <person name="Sharakhov I.V."/>
        </authorList>
    </citation>
    <scope>NUCLEOTIDE SEQUENCE [LARGE SCALE GENOMIC DNA]</scope>
    <source>
        <strain evidence="1 2">ALBI9_A</strain>
    </source>
</reference>
<name>A0A182FZB3_ANOAL</name>
<evidence type="ECO:0000313" key="1">
    <source>
        <dbReference type="EnsemblMetazoa" id="AALB014929-PA"/>
    </source>
</evidence>
<evidence type="ECO:0000313" key="2">
    <source>
        <dbReference type="Proteomes" id="UP000069272"/>
    </source>
</evidence>
<dbReference type="EnsemblMetazoa" id="AALB014929-RA">
    <property type="protein sequence ID" value="AALB014929-PA"/>
    <property type="gene ID" value="AALB014929"/>
</dbReference>
<sequence>MKFSILHFHQPLLLLLRRPGTRHKSCAALA</sequence>
<dbReference type="Proteomes" id="UP000069272">
    <property type="component" value="Chromosome 3R"/>
</dbReference>
<accession>A0A182FZB3</accession>
<organism evidence="1 2">
    <name type="scientific">Anopheles albimanus</name>
    <name type="common">New world malaria mosquito</name>
    <dbReference type="NCBI Taxonomy" id="7167"/>
    <lineage>
        <taxon>Eukaryota</taxon>
        <taxon>Metazoa</taxon>
        <taxon>Ecdysozoa</taxon>
        <taxon>Arthropoda</taxon>
        <taxon>Hexapoda</taxon>
        <taxon>Insecta</taxon>
        <taxon>Pterygota</taxon>
        <taxon>Neoptera</taxon>
        <taxon>Endopterygota</taxon>
        <taxon>Diptera</taxon>
        <taxon>Nematocera</taxon>
        <taxon>Culicoidea</taxon>
        <taxon>Culicidae</taxon>
        <taxon>Anophelinae</taxon>
        <taxon>Anopheles</taxon>
    </lineage>
</organism>
<protein>
    <submittedName>
        <fullName evidence="1">Uncharacterized protein</fullName>
    </submittedName>
</protein>
<reference evidence="1" key="2">
    <citation type="submission" date="2022-08" db="UniProtKB">
        <authorList>
            <consortium name="EnsemblMetazoa"/>
        </authorList>
    </citation>
    <scope>IDENTIFICATION</scope>
    <source>
        <strain evidence="1">STECLA/ALBI9_A</strain>
    </source>
</reference>